<feature type="transmembrane region" description="Helical" evidence="6">
    <location>
        <begin position="104"/>
        <end position="124"/>
    </location>
</feature>
<keyword evidence="2" id="KW-1003">Cell membrane</keyword>
<comment type="caution">
    <text evidence="8">The sequence shown here is derived from an EMBL/GenBank/DDBJ whole genome shotgun (WGS) entry which is preliminary data.</text>
</comment>
<feature type="transmembrane region" description="Helical" evidence="6">
    <location>
        <begin position="25"/>
        <end position="43"/>
    </location>
</feature>
<feature type="domain" description="RDD" evidence="7">
    <location>
        <begin position="21"/>
        <end position="137"/>
    </location>
</feature>
<dbReference type="AlphaFoldDB" id="A0A2T0X5J3"/>
<evidence type="ECO:0000256" key="4">
    <source>
        <dbReference type="ARBA" id="ARBA00022989"/>
    </source>
</evidence>
<accession>A0A2T0X5J3</accession>
<evidence type="ECO:0000256" key="6">
    <source>
        <dbReference type="SAM" id="Phobius"/>
    </source>
</evidence>
<organism evidence="8 9">
    <name type="scientific">Donghicola tyrosinivorans</name>
    <dbReference type="NCBI Taxonomy" id="1652492"/>
    <lineage>
        <taxon>Bacteria</taxon>
        <taxon>Pseudomonadati</taxon>
        <taxon>Pseudomonadota</taxon>
        <taxon>Alphaproteobacteria</taxon>
        <taxon>Rhodobacterales</taxon>
        <taxon>Roseobacteraceae</taxon>
        <taxon>Donghicola</taxon>
    </lineage>
</organism>
<protein>
    <submittedName>
        <fullName evidence="8">Putative RDD family membrane protein YckC</fullName>
    </submittedName>
</protein>
<evidence type="ECO:0000256" key="3">
    <source>
        <dbReference type="ARBA" id="ARBA00022692"/>
    </source>
</evidence>
<keyword evidence="9" id="KW-1185">Reference proteome</keyword>
<evidence type="ECO:0000313" key="9">
    <source>
        <dbReference type="Proteomes" id="UP000238392"/>
    </source>
</evidence>
<dbReference type="InterPro" id="IPR051791">
    <property type="entry name" value="Pra-immunoreactive"/>
</dbReference>
<dbReference type="EMBL" id="PVTQ01000001">
    <property type="protein sequence ID" value="PRY94218.1"/>
    <property type="molecule type" value="Genomic_DNA"/>
</dbReference>
<reference evidence="8 9" key="1">
    <citation type="submission" date="2018-03" db="EMBL/GenBank/DDBJ databases">
        <title>Genomic Encyclopedia of Archaeal and Bacterial Type Strains, Phase II (KMG-II): from individual species to whole genera.</title>
        <authorList>
            <person name="Goeker M."/>
        </authorList>
    </citation>
    <scope>NUCLEOTIDE SEQUENCE [LARGE SCALE GENOMIC DNA]</scope>
    <source>
        <strain evidence="8 9">DSM 100212</strain>
    </source>
</reference>
<comment type="subcellular location">
    <subcellularLocation>
        <location evidence="1">Cell membrane</location>
        <topology evidence="1">Multi-pass membrane protein</topology>
    </subcellularLocation>
</comment>
<dbReference type="PANTHER" id="PTHR36115">
    <property type="entry name" value="PROLINE-RICH ANTIGEN HOMOLOG-RELATED"/>
    <property type="match status" value="1"/>
</dbReference>
<dbReference type="InterPro" id="IPR010432">
    <property type="entry name" value="RDD"/>
</dbReference>
<feature type="transmembrane region" description="Helical" evidence="6">
    <location>
        <begin position="50"/>
        <end position="68"/>
    </location>
</feature>
<dbReference type="Pfam" id="PF06271">
    <property type="entry name" value="RDD"/>
    <property type="match status" value="1"/>
</dbReference>
<keyword evidence="4 6" id="KW-1133">Transmembrane helix</keyword>
<name>A0A2T0X5J3_9RHOB</name>
<evidence type="ECO:0000256" key="5">
    <source>
        <dbReference type="ARBA" id="ARBA00023136"/>
    </source>
</evidence>
<evidence type="ECO:0000256" key="1">
    <source>
        <dbReference type="ARBA" id="ARBA00004651"/>
    </source>
</evidence>
<dbReference type="Proteomes" id="UP000238392">
    <property type="component" value="Unassembled WGS sequence"/>
</dbReference>
<evidence type="ECO:0000259" key="7">
    <source>
        <dbReference type="Pfam" id="PF06271"/>
    </source>
</evidence>
<keyword evidence="5 6" id="KW-0472">Membrane</keyword>
<keyword evidence="3 6" id="KW-0812">Transmembrane</keyword>
<gene>
    <name evidence="8" type="ORF">CLV74_101354</name>
</gene>
<dbReference type="GO" id="GO:0005886">
    <property type="term" value="C:plasma membrane"/>
    <property type="evidence" value="ECO:0007669"/>
    <property type="project" value="UniProtKB-SubCell"/>
</dbReference>
<evidence type="ECO:0000313" key="8">
    <source>
        <dbReference type="EMBL" id="PRY94218.1"/>
    </source>
</evidence>
<proteinExistence type="predicted"/>
<evidence type="ECO:0000256" key="2">
    <source>
        <dbReference type="ARBA" id="ARBA00022475"/>
    </source>
</evidence>
<sequence length="148" mass="16507">MSYYDALPDPDRHEEIYADTPGKRLLAWIVDMVAIALLCALVLPFTAFTGIFFFPFLMMVVGFAYRTVTLARGSATWGMRLMGMEIRTLQGQRLDLGTAFLHTLGYNVSLAVFPLQVISIVLMLTSARRQGLTDHIIGTAPVNRMAVY</sequence>